<dbReference type="RefSeq" id="WP_168911643.1">
    <property type="nucleotide sequence ID" value="NZ_JABACI010000001.1"/>
</dbReference>
<name>A0ABX1KA42_9MICO</name>
<accession>A0ABX1KA42</accession>
<gene>
    <name evidence="1" type="ORF">HF576_05065</name>
</gene>
<dbReference type="EMBL" id="JABACI010000001">
    <property type="protein sequence ID" value="NLP83208.1"/>
    <property type="molecule type" value="Genomic_DNA"/>
</dbReference>
<evidence type="ECO:0000313" key="2">
    <source>
        <dbReference type="Proteomes" id="UP001429745"/>
    </source>
</evidence>
<evidence type="ECO:0008006" key="3">
    <source>
        <dbReference type="Google" id="ProtNLM"/>
    </source>
</evidence>
<dbReference type="Pfam" id="PF14100">
    <property type="entry name" value="DUF6807"/>
    <property type="match status" value="1"/>
</dbReference>
<dbReference type="Proteomes" id="UP001429745">
    <property type="component" value="Unassembled WGS sequence"/>
</dbReference>
<dbReference type="InterPro" id="IPR029475">
    <property type="entry name" value="DUF6807"/>
</dbReference>
<reference evidence="1 2" key="1">
    <citation type="submission" date="2020-04" db="EMBL/GenBank/DDBJ databases">
        <title>CFH 90308 Microbacterium sp.</title>
        <authorList>
            <person name="Nie G."/>
            <person name="Ming H."/>
            <person name="Xia T."/>
        </authorList>
    </citation>
    <scope>NUCLEOTIDE SEQUENCE [LARGE SCALE GENOMIC DNA]</scope>
    <source>
        <strain evidence="1 2">CFH 90308</strain>
    </source>
</reference>
<comment type="caution">
    <text evidence="1">The sequence shown here is derived from an EMBL/GenBank/DDBJ whole genome shotgun (WGS) entry which is preliminary data.</text>
</comment>
<sequence>MRSTQPAPAGSKQSFMSEIALFRHGEDLQLVLGDRTIGDYRVHDDSIDAVNTPKPYFHPLRTLGGHVISGFAPPDHPWHHGLQFAMPRVGAHNMWGGGTYFGPERGYVVADDHGQIRHESWTEIDTTAGRFTHRIGWLDSEGTVLLREVRSHRLRLLRVQDVEGWLLQLDTVLTNATDQQLRLETPAQRGRPDGGYGGWFLRFAEGFGATRLTGDGEPVTASGVSATTLIIDGRIASGESVTVGLHQGPATNPGSRRFLYRFDPFPLAGFAVAYDEGLSLEAGESMTLSHRIACFDGSINPELVCDVLEH</sequence>
<keyword evidence="2" id="KW-1185">Reference proteome</keyword>
<organism evidence="1 2">
    <name type="scientific">Microbacterium salsuginis</name>
    <dbReference type="NCBI Taxonomy" id="2722803"/>
    <lineage>
        <taxon>Bacteria</taxon>
        <taxon>Bacillati</taxon>
        <taxon>Actinomycetota</taxon>
        <taxon>Actinomycetes</taxon>
        <taxon>Micrococcales</taxon>
        <taxon>Microbacteriaceae</taxon>
        <taxon>Microbacterium</taxon>
    </lineage>
</organism>
<proteinExistence type="predicted"/>
<evidence type="ECO:0000313" key="1">
    <source>
        <dbReference type="EMBL" id="NLP83208.1"/>
    </source>
</evidence>
<protein>
    <recommendedName>
        <fullName evidence="3">Methane monooxygenase PmoA-like</fullName>
    </recommendedName>
</protein>